<reference evidence="1" key="1">
    <citation type="submission" date="2007-10" db="EMBL/GenBank/DDBJ databases">
        <authorList>
            <person name="Fulton L."/>
            <person name="Clifton S."/>
            <person name="Fulton B."/>
            <person name="Xu J."/>
            <person name="Minx P."/>
            <person name="Pepin K.H."/>
            <person name="Johnson M."/>
            <person name="Thiruvilangam P."/>
            <person name="Bhonagiri V."/>
            <person name="Nash W.E."/>
            <person name="Mardis E.R."/>
            <person name="Wilson R.K."/>
        </authorList>
    </citation>
    <scope>NUCLEOTIDE SEQUENCE [LARGE SCALE GENOMIC DNA]</scope>
    <source>
        <strain evidence="1">DSM 17216</strain>
    </source>
</reference>
<proteinExistence type="predicted"/>
<name>B0MV87_9BACT</name>
<evidence type="ECO:0000313" key="1">
    <source>
        <dbReference type="EMBL" id="EDS04041.1"/>
    </source>
</evidence>
<keyword evidence="2" id="KW-1185">Reference proteome</keyword>
<dbReference type="AlphaFoldDB" id="B0MV87"/>
<sequence>MIFIRIKKLLGLFMQISSFLLLIYSKGIVANIEIYFESA</sequence>
<protein>
    <submittedName>
        <fullName evidence="1">Uncharacterized protein</fullName>
    </submittedName>
</protein>
<evidence type="ECO:0000313" key="2">
    <source>
        <dbReference type="Proteomes" id="UP000005819"/>
    </source>
</evidence>
<accession>B0MV87</accession>
<organism evidence="1 2">
    <name type="scientific">Alistipes putredinis DSM 17216</name>
    <dbReference type="NCBI Taxonomy" id="445970"/>
    <lineage>
        <taxon>Bacteria</taxon>
        <taxon>Pseudomonadati</taxon>
        <taxon>Bacteroidota</taxon>
        <taxon>Bacteroidia</taxon>
        <taxon>Bacteroidales</taxon>
        <taxon>Rikenellaceae</taxon>
        <taxon>Alistipes</taxon>
    </lineage>
</organism>
<dbReference type="HOGENOM" id="CLU_3303645_0_0_10"/>
<gene>
    <name evidence="1" type="ORF">ALIPUT_01103</name>
</gene>
<dbReference type="Proteomes" id="UP000005819">
    <property type="component" value="Unassembled WGS sequence"/>
</dbReference>
<dbReference type="EMBL" id="ABFK02000017">
    <property type="protein sequence ID" value="EDS04041.1"/>
    <property type="molecule type" value="Genomic_DNA"/>
</dbReference>
<reference evidence="1" key="2">
    <citation type="submission" date="2013-09" db="EMBL/GenBank/DDBJ databases">
        <title>Draft genome sequence of Alistipes putredinis (DSM 17216).</title>
        <authorList>
            <person name="Sudarsanam P."/>
            <person name="Ley R."/>
            <person name="Guruge J."/>
            <person name="Turnbaugh P.J."/>
            <person name="Mahowald M."/>
            <person name="Liep D."/>
            <person name="Gordon J."/>
        </authorList>
    </citation>
    <scope>NUCLEOTIDE SEQUENCE</scope>
    <source>
        <strain evidence="1">DSM 17216</strain>
    </source>
</reference>
<comment type="caution">
    <text evidence="1">The sequence shown here is derived from an EMBL/GenBank/DDBJ whole genome shotgun (WGS) entry which is preliminary data.</text>
</comment>